<evidence type="ECO:0000259" key="4">
    <source>
        <dbReference type="Pfam" id="PF01814"/>
    </source>
</evidence>
<keyword evidence="3" id="KW-0408">Iron</keyword>
<sequence length="157" mass="17467">MAANSEENFTWSDRFLIGHEAMDATHREFVDIVGAMLSAPDRELGRLLDTFADHAERHFEEERKSMLATDFPAAQCHIDEHSAVLASVHEVRALMAAGGNEATCRALARELSRWFSGHADYMDASLAQWLVKKRTGGIPVVLRRSKSPDAPVEPAQH</sequence>
<evidence type="ECO:0000256" key="2">
    <source>
        <dbReference type="ARBA" id="ARBA00022723"/>
    </source>
</evidence>
<name>A0A1S2NAQ3_9BURK</name>
<dbReference type="PANTHER" id="PTHR37164:SF1">
    <property type="entry name" value="BACTERIOHEMERYTHRIN"/>
    <property type="match status" value="1"/>
</dbReference>
<evidence type="ECO:0000313" key="6">
    <source>
        <dbReference type="Proteomes" id="UP000180246"/>
    </source>
</evidence>
<protein>
    <submittedName>
        <fullName evidence="5">Hemerythrin-like metal-binding domain protein</fullName>
    </submittedName>
</protein>
<evidence type="ECO:0000256" key="3">
    <source>
        <dbReference type="ARBA" id="ARBA00023004"/>
    </source>
</evidence>
<dbReference type="SUPFAM" id="SSF47188">
    <property type="entry name" value="Hemerythrin-like"/>
    <property type="match status" value="1"/>
</dbReference>
<gene>
    <name evidence="5" type="ORF">LO55_3985</name>
</gene>
<proteinExistence type="inferred from homology"/>
<comment type="caution">
    <text evidence="5">The sequence shown here is derived from an EMBL/GenBank/DDBJ whole genome shotgun (WGS) entry which is preliminary data.</text>
</comment>
<dbReference type="Pfam" id="PF01814">
    <property type="entry name" value="Hemerythrin"/>
    <property type="match status" value="1"/>
</dbReference>
<dbReference type="InterPro" id="IPR035938">
    <property type="entry name" value="Hemerythrin-like_sf"/>
</dbReference>
<dbReference type="Proteomes" id="UP000180246">
    <property type="component" value="Unassembled WGS sequence"/>
</dbReference>
<evidence type="ECO:0000256" key="1">
    <source>
        <dbReference type="ARBA" id="ARBA00010587"/>
    </source>
</evidence>
<dbReference type="EMBL" id="JRYB01000001">
    <property type="protein sequence ID" value="OIJ42079.1"/>
    <property type="molecule type" value="Genomic_DNA"/>
</dbReference>
<accession>A0A1S2NAQ3</accession>
<comment type="similarity">
    <text evidence="1">Belongs to the hemerythrin family.</text>
</comment>
<organism evidence="5 6">
    <name type="scientific">Massilia timonae</name>
    <dbReference type="NCBI Taxonomy" id="47229"/>
    <lineage>
        <taxon>Bacteria</taxon>
        <taxon>Pseudomonadati</taxon>
        <taxon>Pseudomonadota</taxon>
        <taxon>Betaproteobacteria</taxon>
        <taxon>Burkholderiales</taxon>
        <taxon>Oxalobacteraceae</taxon>
        <taxon>Telluria group</taxon>
        <taxon>Massilia</taxon>
    </lineage>
</organism>
<dbReference type="InterPro" id="IPR012312">
    <property type="entry name" value="Hemerythrin-like"/>
</dbReference>
<dbReference type="GO" id="GO:0046872">
    <property type="term" value="F:metal ion binding"/>
    <property type="evidence" value="ECO:0007669"/>
    <property type="project" value="UniProtKB-KW"/>
</dbReference>
<dbReference type="Gene3D" id="1.20.120.50">
    <property type="entry name" value="Hemerythrin-like"/>
    <property type="match status" value="1"/>
</dbReference>
<reference evidence="5 6" key="1">
    <citation type="submission" date="2014-10" db="EMBL/GenBank/DDBJ databases">
        <authorList>
            <person name="Seo M.-J."/>
            <person name="Seok Y.J."/>
            <person name="Cha I.-T."/>
        </authorList>
    </citation>
    <scope>NUCLEOTIDE SEQUENCE [LARGE SCALE GENOMIC DNA]</scope>
    <source>
        <strain evidence="5 6">NEU</strain>
    </source>
</reference>
<evidence type="ECO:0000313" key="5">
    <source>
        <dbReference type="EMBL" id="OIJ42079.1"/>
    </source>
</evidence>
<dbReference type="CDD" id="cd12107">
    <property type="entry name" value="Hemerythrin"/>
    <property type="match status" value="1"/>
</dbReference>
<dbReference type="AlphaFoldDB" id="A0A1S2NAQ3"/>
<dbReference type="RefSeq" id="WP_071362781.1">
    <property type="nucleotide sequence ID" value="NZ_JRYB01000001.1"/>
</dbReference>
<dbReference type="PANTHER" id="PTHR37164">
    <property type="entry name" value="BACTERIOHEMERYTHRIN"/>
    <property type="match status" value="1"/>
</dbReference>
<feature type="domain" description="Hemerythrin-like" evidence="4">
    <location>
        <begin position="19"/>
        <end position="129"/>
    </location>
</feature>
<dbReference type="InterPro" id="IPR050669">
    <property type="entry name" value="Hemerythrin"/>
</dbReference>
<dbReference type="NCBIfam" id="TIGR02481">
    <property type="entry name" value="hemeryth_dom"/>
    <property type="match status" value="1"/>
</dbReference>
<keyword evidence="2" id="KW-0479">Metal-binding</keyword>
<dbReference type="InterPro" id="IPR012827">
    <property type="entry name" value="Hemerythrin_metal-bd"/>
</dbReference>